<proteinExistence type="predicted"/>
<reference evidence="2" key="1">
    <citation type="submission" date="2020-04" db="EMBL/GenBank/DDBJ databases">
        <authorList>
            <person name="Chiriac C."/>
            <person name="Salcher M."/>
            <person name="Ghai R."/>
            <person name="Kavagutti S V."/>
        </authorList>
    </citation>
    <scope>NUCLEOTIDE SEQUENCE</scope>
</reference>
<evidence type="ECO:0000313" key="2">
    <source>
        <dbReference type="EMBL" id="CAB4158310.1"/>
    </source>
</evidence>
<dbReference type="EMBL" id="LR796668">
    <property type="protein sequence ID" value="CAB4158310.1"/>
    <property type="molecule type" value="Genomic_DNA"/>
</dbReference>
<gene>
    <name evidence="1" type="ORF">UFOVP427_6</name>
    <name evidence="2" type="ORF">UFOVP697_24</name>
</gene>
<name>A0A6J5NF09_9CAUD</name>
<organism evidence="2">
    <name type="scientific">uncultured Caudovirales phage</name>
    <dbReference type="NCBI Taxonomy" id="2100421"/>
    <lineage>
        <taxon>Viruses</taxon>
        <taxon>Duplodnaviria</taxon>
        <taxon>Heunggongvirae</taxon>
        <taxon>Uroviricota</taxon>
        <taxon>Caudoviricetes</taxon>
        <taxon>Peduoviridae</taxon>
        <taxon>Maltschvirus</taxon>
        <taxon>Maltschvirus maltsch</taxon>
    </lineage>
</organism>
<evidence type="ECO:0000313" key="1">
    <source>
        <dbReference type="EMBL" id="CAB4142006.1"/>
    </source>
</evidence>
<sequence length="271" mass="30024">MQSSYNRIKKSILAFSQAHPLINSFGTGNPLELHSANILSFKKQGKEHINYPLVFINLDRCRSEGSSLIYTISLNIMDRVENAAKYAGGRELNDFNQDIIDEVVSDCILIAGDFINHYFNDGDEGLIITENNNIQPFFDIQNDVLAGCNLSLDFTLGFGRSICSLPTLQLPYAVYFGVSESSSVDLSEASPSAYVRDLSSYGVDYSSNGYLYLAIPDAAGVTYLSWYNSNINRGEIGSGELFTTEAIEISGDPYTLYITNYETTGRFINFS</sequence>
<accession>A0A6J5NF09</accession>
<dbReference type="EMBL" id="LR796400">
    <property type="protein sequence ID" value="CAB4142006.1"/>
    <property type="molecule type" value="Genomic_DNA"/>
</dbReference>
<protein>
    <submittedName>
        <fullName evidence="2">Uncharacterized protein</fullName>
    </submittedName>
</protein>